<feature type="transmembrane region" description="Helical" evidence="1">
    <location>
        <begin position="6"/>
        <end position="25"/>
    </location>
</feature>
<protein>
    <submittedName>
        <fullName evidence="2">Domain of uncharacterized function (DUF3784)</fullName>
    </submittedName>
</protein>
<dbReference type="Pfam" id="PF12650">
    <property type="entry name" value="DUF3784"/>
    <property type="match status" value="1"/>
</dbReference>
<dbReference type="Proteomes" id="UP000095563">
    <property type="component" value="Unassembled WGS sequence"/>
</dbReference>
<reference evidence="2 3" key="1">
    <citation type="submission" date="2015-09" db="EMBL/GenBank/DDBJ databases">
        <authorList>
            <consortium name="Pathogen Informatics"/>
        </authorList>
    </citation>
    <scope>NUCLEOTIDE SEQUENCE [LARGE SCALE GENOMIC DNA]</scope>
    <source>
        <strain evidence="2 3">2789STDY5834956</strain>
    </source>
</reference>
<feature type="transmembrane region" description="Helical" evidence="1">
    <location>
        <begin position="51"/>
        <end position="73"/>
    </location>
</feature>
<accession>A0A174UYV4</accession>
<organism evidence="2 3">
    <name type="scientific">Clostridium baratii</name>
    <dbReference type="NCBI Taxonomy" id="1561"/>
    <lineage>
        <taxon>Bacteria</taxon>
        <taxon>Bacillati</taxon>
        <taxon>Bacillota</taxon>
        <taxon>Clostridia</taxon>
        <taxon>Eubacteriales</taxon>
        <taxon>Clostridiaceae</taxon>
        <taxon>Clostridium</taxon>
    </lineage>
</organism>
<proteinExistence type="predicted"/>
<evidence type="ECO:0000313" key="2">
    <source>
        <dbReference type="EMBL" id="CUQ26486.1"/>
    </source>
</evidence>
<name>A0A174UYV4_9CLOT</name>
<gene>
    <name evidence="2" type="ORF">ERS852568_02556</name>
</gene>
<evidence type="ECO:0000313" key="3">
    <source>
        <dbReference type="Proteomes" id="UP000095563"/>
    </source>
</evidence>
<feature type="transmembrane region" description="Helical" evidence="1">
    <location>
        <begin position="79"/>
        <end position="98"/>
    </location>
</feature>
<dbReference type="EMBL" id="CZBO01000006">
    <property type="protein sequence ID" value="CUQ26486.1"/>
    <property type="molecule type" value="Genomic_DNA"/>
</dbReference>
<evidence type="ECO:0000256" key="1">
    <source>
        <dbReference type="SAM" id="Phobius"/>
    </source>
</evidence>
<sequence>MNSELLKMQVAFIFIGIFLLFIGVVSKTQNAGDMINGFNEKKHDKEKVSKILGNNFLCTGICILILISITFVFKNIEIYILEVIIMFVFIIGVLRTMYQIKKSEK</sequence>
<dbReference type="AlphaFoldDB" id="A0A174UYV4"/>
<keyword evidence="1" id="KW-1133">Transmembrane helix</keyword>
<dbReference type="RefSeq" id="WP_055208439.1">
    <property type="nucleotide sequence ID" value="NZ_CZBO01000006.1"/>
</dbReference>
<dbReference type="InterPro" id="IPR017259">
    <property type="entry name" value="UCP037672"/>
</dbReference>
<keyword evidence="1" id="KW-0812">Transmembrane</keyword>
<keyword evidence="1" id="KW-0472">Membrane</keyword>